<dbReference type="SUPFAM" id="SSF111337">
    <property type="entry name" value="QueA-like"/>
    <property type="match status" value="1"/>
</dbReference>
<dbReference type="Gene3D" id="2.40.10.240">
    <property type="entry name" value="QueA-like"/>
    <property type="match status" value="1"/>
</dbReference>
<evidence type="ECO:0000313" key="7">
    <source>
        <dbReference type="Proteomes" id="UP000537126"/>
    </source>
</evidence>
<evidence type="ECO:0000313" key="6">
    <source>
        <dbReference type="EMBL" id="NIK74821.1"/>
    </source>
</evidence>
<evidence type="ECO:0000256" key="2">
    <source>
        <dbReference type="ARBA" id="ARBA00022679"/>
    </source>
</evidence>
<dbReference type="Proteomes" id="UP000537126">
    <property type="component" value="Unassembled WGS sequence"/>
</dbReference>
<evidence type="ECO:0000256" key="1">
    <source>
        <dbReference type="ARBA" id="ARBA00022490"/>
    </source>
</evidence>
<keyword evidence="4 5" id="KW-0671">Queuosine biosynthesis</keyword>
<comment type="function">
    <text evidence="5">Transfers and isomerizes the ribose moiety from AdoMet to the 7-aminomethyl group of 7-deazaguanine (preQ1-tRNA) to give epoxyqueuosine (oQ-tRNA).</text>
</comment>
<dbReference type="InterPro" id="IPR036100">
    <property type="entry name" value="QueA_sf"/>
</dbReference>
<organism evidence="6 7">
    <name type="scientific">Thermonema lapsum</name>
    <dbReference type="NCBI Taxonomy" id="28195"/>
    <lineage>
        <taxon>Bacteria</taxon>
        <taxon>Pseudomonadati</taxon>
        <taxon>Bacteroidota</taxon>
        <taxon>Cytophagia</taxon>
        <taxon>Cytophagales</taxon>
        <taxon>Thermonemataceae</taxon>
        <taxon>Thermonema</taxon>
    </lineage>
</organism>
<keyword evidence="1 5" id="KW-0963">Cytoplasm</keyword>
<comment type="catalytic activity">
    <reaction evidence="5">
        <text>7-aminomethyl-7-carbaguanosine(34) in tRNA + S-adenosyl-L-methionine = epoxyqueuosine(34) in tRNA + adenine + L-methionine + 2 H(+)</text>
        <dbReference type="Rhea" id="RHEA:32155"/>
        <dbReference type="Rhea" id="RHEA-COMP:10342"/>
        <dbReference type="Rhea" id="RHEA-COMP:18582"/>
        <dbReference type="ChEBI" id="CHEBI:15378"/>
        <dbReference type="ChEBI" id="CHEBI:16708"/>
        <dbReference type="ChEBI" id="CHEBI:57844"/>
        <dbReference type="ChEBI" id="CHEBI:59789"/>
        <dbReference type="ChEBI" id="CHEBI:82833"/>
        <dbReference type="ChEBI" id="CHEBI:194443"/>
        <dbReference type="EC" id="2.4.99.17"/>
    </reaction>
</comment>
<comment type="subcellular location">
    <subcellularLocation>
        <location evidence="5">Cytoplasm</location>
    </subcellularLocation>
</comment>
<dbReference type="EC" id="2.4.99.17" evidence="5"/>
<dbReference type="GO" id="GO:0051075">
    <property type="term" value="F:S-adenosylmethionine:tRNA ribosyltransferase-isomerase activity"/>
    <property type="evidence" value="ECO:0007669"/>
    <property type="project" value="UniProtKB-EC"/>
</dbReference>
<reference evidence="6 7" key="1">
    <citation type="submission" date="2020-03" db="EMBL/GenBank/DDBJ databases">
        <title>Genomic Encyclopedia of Type Strains, Phase IV (KMG-IV): sequencing the most valuable type-strain genomes for metagenomic binning, comparative biology and taxonomic classification.</title>
        <authorList>
            <person name="Goeker M."/>
        </authorList>
    </citation>
    <scope>NUCLEOTIDE SEQUENCE [LARGE SCALE GENOMIC DNA]</scope>
    <source>
        <strain evidence="6 7">DSM 5718</strain>
    </source>
</reference>
<keyword evidence="6" id="KW-0413">Isomerase</keyword>
<dbReference type="InterPro" id="IPR042119">
    <property type="entry name" value="QueA_dom2"/>
</dbReference>
<dbReference type="Pfam" id="PF02547">
    <property type="entry name" value="Queuosine_synth"/>
    <property type="match status" value="1"/>
</dbReference>
<dbReference type="UniPathway" id="UPA00392"/>
<dbReference type="GO" id="GO:0005737">
    <property type="term" value="C:cytoplasm"/>
    <property type="evidence" value="ECO:0007669"/>
    <property type="project" value="UniProtKB-SubCell"/>
</dbReference>
<comment type="caution">
    <text evidence="6">The sequence shown here is derived from an EMBL/GenBank/DDBJ whole genome shotgun (WGS) entry which is preliminary data.</text>
</comment>
<dbReference type="RefSeq" id="WP_166920961.1">
    <property type="nucleotide sequence ID" value="NZ_JAASRN010000007.1"/>
</dbReference>
<dbReference type="Gene3D" id="3.40.1780.10">
    <property type="entry name" value="QueA-like"/>
    <property type="match status" value="2"/>
</dbReference>
<dbReference type="GO" id="GO:0008616">
    <property type="term" value="P:tRNA queuosine(34) biosynthetic process"/>
    <property type="evidence" value="ECO:0007669"/>
    <property type="project" value="UniProtKB-UniRule"/>
</dbReference>
<dbReference type="PANTHER" id="PTHR30307:SF0">
    <property type="entry name" value="S-ADENOSYLMETHIONINE:TRNA RIBOSYLTRANSFERASE-ISOMERASE"/>
    <property type="match status" value="1"/>
</dbReference>
<name>A0A846MTR5_9BACT</name>
<gene>
    <name evidence="5" type="primary">queA</name>
    <name evidence="6" type="ORF">FHS56_002354</name>
</gene>
<keyword evidence="3 5" id="KW-0949">S-adenosyl-L-methionine</keyword>
<evidence type="ECO:0000256" key="3">
    <source>
        <dbReference type="ARBA" id="ARBA00022691"/>
    </source>
</evidence>
<comment type="similarity">
    <text evidence="5">Belongs to the QueA family.</text>
</comment>
<accession>A0A846MTR5</accession>
<keyword evidence="7" id="KW-1185">Reference proteome</keyword>
<evidence type="ECO:0000256" key="5">
    <source>
        <dbReference type="HAMAP-Rule" id="MF_00113"/>
    </source>
</evidence>
<keyword evidence="6" id="KW-0328">Glycosyltransferase</keyword>
<dbReference type="EMBL" id="JAASRN010000007">
    <property type="protein sequence ID" value="NIK74821.1"/>
    <property type="molecule type" value="Genomic_DNA"/>
</dbReference>
<comment type="pathway">
    <text evidence="5">tRNA modification; tRNA-queuosine biosynthesis.</text>
</comment>
<keyword evidence="2 5" id="KW-0808">Transferase</keyword>
<sequence length="413" mass="47507">MSTFPTMPVINLQDYDYELPEERIAQSPVTPRDHARLLYYRAGNIQHHYFYELPTLLNAGDELVFNNTKVIPARLFFQKPMGAVIEVLLLHPVSPAKLVPLNMATQETCSWQCIIGNKKRWKGFLSRHFQIDGKQGTIFADLEDPENNIVRFHWTPNSFSFGEIVQAIGKLPLPPYIKREYNHIDKERYQTVYARSEGAVAAPTAGLHFTETTLHELSKKGVGYNELTLHVGAGTFQPVKETEDVLKHPMHEEQMVVSQDTIERFLQAKGRIIPVGTTSMRSLETLYWLGVWCHEEKEPPSLHDFYLDKLFAYRHAQTTLSARQALEVLLDTMQKQGIRQLVGDTQIYIVPGYRFRICQGLITNFHMPKTTLILLVAAFIGDDWRRVYEAALKKNYRFLSYGDSSLLMPESFQ</sequence>
<dbReference type="PANTHER" id="PTHR30307">
    <property type="entry name" value="S-ADENOSYLMETHIONINE:TRNA RIBOSYLTRANSFERASE-ISOMERASE"/>
    <property type="match status" value="1"/>
</dbReference>
<evidence type="ECO:0000256" key="4">
    <source>
        <dbReference type="ARBA" id="ARBA00022785"/>
    </source>
</evidence>
<dbReference type="AlphaFoldDB" id="A0A846MTR5"/>
<comment type="subunit">
    <text evidence="5">Monomer.</text>
</comment>
<protein>
    <recommendedName>
        <fullName evidence="5">S-adenosylmethionine:tRNA ribosyltransferase-isomerase</fullName>
        <ecNumber evidence="5">2.4.99.17</ecNumber>
    </recommendedName>
    <alternativeName>
        <fullName evidence="5">Queuosine biosynthesis protein QueA</fullName>
    </alternativeName>
</protein>
<dbReference type="HAMAP" id="MF_00113">
    <property type="entry name" value="QueA"/>
    <property type="match status" value="1"/>
</dbReference>
<dbReference type="InterPro" id="IPR042118">
    <property type="entry name" value="QueA_dom1"/>
</dbReference>
<proteinExistence type="inferred from homology"/>
<dbReference type="InterPro" id="IPR003699">
    <property type="entry name" value="QueA"/>
</dbReference>